<dbReference type="Pfam" id="PF01757">
    <property type="entry name" value="Acyl_transf_3"/>
    <property type="match status" value="1"/>
</dbReference>
<proteinExistence type="predicted"/>
<dbReference type="InterPro" id="IPR050879">
    <property type="entry name" value="Acyltransferase_3"/>
</dbReference>
<keyword evidence="1" id="KW-1133">Transmembrane helix</keyword>
<keyword evidence="4" id="KW-1185">Reference proteome</keyword>
<evidence type="ECO:0000259" key="2">
    <source>
        <dbReference type="Pfam" id="PF01757"/>
    </source>
</evidence>
<dbReference type="GO" id="GO:0000271">
    <property type="term" value="P:polysaccharide biosynthetic process"/>
    <property type="evidence" value="ECO:0007669"/>
    <property type="project" value="TreeGrafter"/>
</dbReference>
<feature type="transmembrane region" description="Helical" evidence="1">
    <location>
        <begin position="95"/>
        <end position="116"/>
    </location>
</feature>
<dbReference type="GO" id="GO:0016020">
    <property type="term" value="C:membrane"/>
    <property type="evidence" value="ECO:0007669"/>
    <property type="project" value="TreeGrafter"/>
</dbReference>
<evidence type="ECO:0000256" key="1">
    <source>
        <dbReference type="SAM" id="Phobius"/>
    </source>
</evidence>
<reference evidence="3 4" key="1">
    <citation type="submission" date="2019-02" db="EMBL/GenBank/DDBJ databases">
        <title>Genomic Encyclopedia of Type Strains, Phase IV (KMG-IV): sequencing the most valuable type-strain genomes for metagenomic binning, comparative biology and taxonomic classification.</title>
        <authorList>
            <person name="Goeker M."/>
        </authorList>
    </citation>
    <scope>NUCLEOTIDE SEQUENCE [LARGE SCALE GENOMIC DNA]</scope>
    <source>
        <strain evidence="3 4">DSM 19570</strain>
    </source>
</reference>
<dbReference type="GO" id="GO:0016747">
    <property type="term" value="F:acyltransferase activity, transferring groups other than amino-acyl groups"/>
    <property type="evidence" value="ECO:0007669"/>
    <property type="project" value="InterPro"/>
</dbReference>
<feature type="transmembrane region" description="Helical" evidence="1">
    <location>
        <begin position="323"/>
        <end position="340"/>
    </location>
</feature>
<dbReference type="EMBL" id="SHKP01000006">
    <property type="protein sequence ID" value="RZT98210.1"/>
    <property type="molecule type" value="Genomic_DNA"/>
</dbReference>
<name>A0A4Q7VP83_9BURK</name>
<feature type="domain" description="Acyltransferase 3" evidence="2">
    <location>
        <begin position="11"/>
        <end position="334"/>
    </location>
</feature>
<comment type="caution">
    <text evidence="3">The sequence shown here is derived from an EMBL/GenBank/DDBJ whole genome shotgun (WGS) entry which is preliminary data.</text>
</comment>
<dbReference type="AlphaFoldDB" id="A0A4Q7VP83"/>
<evidence type="ECO:0000313" key="3">
    <source>
        <dbReference type="EMBL" id="RZT98210.1"/>
    </source>
</evidence>
<sequence>MSLPASRLLHVDLLKAVASQLIVLHHLAFYGPMSDHAALLAPALFGWLAQHGRLAVQVFLVLGGFLAARQLAPLMQLRPNQHRLRPVLEQLRRRYLRLVLPLASMLVLALLAAAVARRWMEHDSIPAAPSLPQVLAHLALLQDVLDIEALSAGVWYVAIDFQLFALLLLLLAVAAGIGKRLRLREPLAPWFVAALVAASLLRFNRDADWDVAAPYFFGSYGLGVLSAWWLAAGRPRVPALAMALLVLVALGLEWRTRIALAVSVALFVALVEGRMDWLRGSAAQATRWLAGISYAVFLVHFPICLLVNAAFDAFVPAEPALQAAGIGLAWALSVLAGALFHRWVERPAGRWLAAPRTVPDAATIRA</sequence>
<gene>
    <name evidence="3" type="ORF">EV670_2621</name>
</gene>
<keyword evidence="1" id="KW-0812">Transmembrane</keyword>
<organism evidence="3 4">
    <name type="scientific">Rivibacter subsaxonicus</name>
    <dbReference type="NCBI Taxonomy" id="457575"/>
    <lineage>
        <taxon>Bacteria</taxon>
        <taxon>Pseudomonadati</taxon>
        <taxon>Pseudomonadota</taxon>
        <taxon>Betaproteobacteria</taxon>
        <taxon>Burkholderiales</taxon>
        <taxon>Rivibacter</taxon>
    </lineage>
</organism>
<feature type="transmembrane region" description="Helical" evidence="1">
    <location>
        <begin position="289"/>
        <end position="311"/>
    </location>
</feature>
<dbReference type="RefSeq" id="WP_130432733.1">
    <property type="nucleotide sequence ID" value="NZ_SHKP01000006.1"/>
</dbReference>
<feature type="transmembrane region" description="Helical" evidence="1">
    <location>
        <begin position="54"/>
        <end position="74"/>
    </location>
</feature>
<dbReference type="OrthoDB" id="8956208at2"/>
<accession>A0A4Q7VP83</accession>
<feature type="transmembrane region" description="Helical" evidence="1">
    <location>
        <begin position="211"/>
        <end position="230"/>
    </location>
</feature>
<protein>
    <submittedName>
        <fullName evidence="3">Peptidoglycan/LPS O-acetylase OafA/YrhL</fullName>
    </submittedName>
</protein>
<feature type="transmembrane region" description="Helical" evidence="1">
    <location>
        <begin position="237"/>
        <end position="252"/>
    </location>
</feature>
<evidence type="ECO:0000313" key="4">
    <source>
        <dbReference type="Proteomes" id="UP000293671"/>
    </source>
</evidence>
<dbReference type="PANTHER" id="PTHR23028:SF53">
    <property type="entry name" value="ACYL_TRANSF_3 DOMAIN-CONTAINING PROTEIN"/>
    <property type="match status" value="1"/>
</dbReference>
<keyword evidence="1" id="KW-0472">Membrane</keyword>
<dbReference type="InterPro" id="IPR002656">
    <property type="entry name" value="Acyl_transf_3_dom"/>
</dbReference>
<dbReference type="PANTHER" id="PTHR23028">
    <property type="entry name" value="ACETYLTRANSFERASE"/>
    <property type="match status" value="1"/>
</dbReference>
<dbReference type="Proteomes" id="UP000293671">
    <property type="component" value="Unassembled WGS sequence"/>
</dbReference>
<feature type="transmembrane region" description="Helical" evidence="1">
    <location>
        <begin position="154"/>
        <end position="175"/>
    </location>
</feature>